<dbReference type="NCBIfam" id="NF033674">
    <property type="entry name" value="stress_OB_fold"/>
    <property type="match status" value="1"/>
</dbReference>
<evidence type="ECO:0000313" key="4">
    <source>
        <dbReference type="Proteomes" id="UP000438983"/>
    </source>
</evidence>
<name>A0A6I6LLJ6_STUST</name>
<dbReference type="RefSeq" id="WP_158189163.1">
    <property type="nucleotide sequence ID" value="NZ_CP046902.1"/>
</dbReference>
<dbReference type="Pfam" id="PF04076">
    <property type="entry name" value="BOF"/>
    <property type="match status" value="1"/>
</dbReference>
<gene>
    <name evidence="3" type="ORF">GQA94_17260</name>
</gene>
<dbReference type="SUPFAM" id="SSF101756">
    <property type="entry name" value="Hypothetical protein YgiW"/>
    <property type="match status" value="1"/>
</dbReference>
<accession>A0A6I6LLJ6</accession>
<dbReference type="EMBL" id="CP046902">
    <property type="protein sequence ID" value="QGZ31719.1"/>
    <property type="molecule type" value="Genomic_DNA"/>
</dbReference>
<proteinExistence type="predicted"/>
<sequence length="127" mass="13617">MKTKTLAALLIASAMTASAFAADYKGPSAPAGGYSGPGAGTISTVAQAKDAYDDAHVVLVGNITKRLDRDDRYEFTDASGSITVDIDEDQWPVGQAVDENTRVRLYGEVDKEMFSVEVDVDRVEVLR</sequence>
<protein>
    <submittedName>
        <fullName evidence="3">NirD/YgiW/YdeI family stress tolerance protein</fullName>
    </submittedName>
</protein>
<evidence type="ECO:0000313" key="3">
    <source>
        <dbReference type="EMBL" id="QGZ31719.1"/>
    </source>
</evidence>
<organism evidence="3 4">
    <name type="scientific">Stutzerimonas stutzeri</name>
    <name type="common">Pseudomonas stutzeri</name>
    <dbReference type="NCBI Taxonomy" id="316"/>
    <lineage>
        <taxon>Bacteria</taxon>
        <taxon>Pseudomonadati</taxon>
        <taxon>Pseudomonadota</taxon>
        <taxon>Gammaproteobacteria</taxon>
        <taxon>Pseudomonadales</taxon>
        <taxon>Pseudomonadaceae</taxon>
        <taxon>Stutzerimonas</taxon>
    </lineage>
</organism>
<dbReference type="PANTHER" id="PTHR36571:SF1">
    <property type="entry name" value="PROTEIN YGIW"/>
    <property type="match status" value="1"/>
</dbReference>
<dbReference type="AlphaFoldDB" id="A0A6I6LLJ6"/>
<dbReference type="InterPro" id="IPR036700">
    <property type="entry name" value="BOBF_sf"/>
</dbReference>
<dbReference type="Proteomes" id="UP000438983">
    <property type="component" value="Chromosome"/>
</dbReference>
<evidence type="ECO:0000256" key="1">
    <source>
        <dbReference type="ARBA" id="ARBA00022729"/>
    </source>
</evidence>
<reference evidence="3 4" key="1">
    <citation type="submission" date="2019-12" db="EMBL/GenBank/DDBJ databases">
        <title>Complete genome sequence of Pseudomonas stutzeri.</title>
        <authorList>
            <person name="Lim S.R."/>
            <person name="Kim J.H."/>
        </authorList>
    </citation>
    <scope>NUCLEOTIDE SEQUENCE [LARGE SCALE GENOMIC DNA]</scope>
    <source>
        <strain evidence="3 4">PM101005</strain>
    </source>
</reference>
<feature type="chain" id="PRO_5026185853" evidence="2">
    <location>
        <begin position="22"/>
        <end position="127"/>
    </location>
</feature>
<keyword evidence="1 2" id="KW-0732">Signal</keyword>
<feature type="signal peptide" evidence="2">
    <location>
        <begin position="1"/>
        <end position="21"/>
    </location>
</feature>
<dbReference type="InterPro" id="IPR005220">
    <property type="entry name" value="CarO-like"/>
</dbReference>
<dbReference type="OrthoDB" id="598245at2"/>
<evidence type="ECO:0000256" key="2">
    <source>
        <dbReference type="SAM" id="SignalP"/>
    </source>
</evidence>
<dbReference type="PANTHER" id="PTHR36571">
    <property type="entry name" value="PROTEIN YGIW"/>
    <property type="match status" value="1"/>
</dbReference>
<dbReference type="Gene3D" id="2.40.50.200">
    <property type="entry name" value="Bacterial OB-fold"/>
    <property type="match status" value="1"/>
</dbReference>
<dbReference type="SMR" id="A0A6I6LLJ6"/>